<sequence>LDGADVGSGCVDVTGLETDGLGGALGAVDLGFRAGLVSFGAGESGLLPVSPARYHRCLATFMKPRALHWASGAESQVLGGTYASSEGDG</sequence>
<organism evidence="1">
    <name type="scientific">Tanacetum cinerariifolium</name>
    <name type="common">Dalmatian daisy</name>
    <name type="synonym">Chrysanthemum cinerariifolium</name>
    <dbReference type="NCBI Taxonomy" id="118510"/>
    <lineage>
        <taxon>Eukaryota</taxon>
        <taxon>Viridiplantae</taxon>
        <taxon>Streptophyta</taxon>
        <taxon>Embryophyta</taxon>
        <taxon>Tracheophyta</taxon>
        <taxon>Spermatophyta</taxon>
        <taxon>Magnoliopsida</taxon>
        <taxon>eudicotyledons</taxon>
        <taxon>Gunneridae</taxon>
        <taxon>Pentapetalae</taxon>
        <taxon>asterids</taxon>
        <taxon>campanulids</taxon>
        <taxon>Asterales</taxon>
        <taxon>Asteraceae</taxon>
        <taxon>Asteroideae</taxon>
        <taxon>Anthemideae</taxon>
        <taxon>Anthemidinae</taxon>
        <taxon>Tanacetum</taxon>
    </lineage>
</organism>
<dbReference type="EMBL" id="BKCJ011009851">
    <property type="protein sequence ID" value="GFC66161.1"/>
    <property type="molecule type" value="Genomic_DNA"/>
</dbReference>
<name>A0A699QJG1_TANCI</name>
<proteinExistence type="predicted"/>
<gene>
    <name evidence="1" type="ORF">Tci_838131</name>
</gene>
<reference evidence="1" key="1">
    <citation type="journal article" date="2019" name="Sci. Rep.">
        <title>Draft genome of Tanacetum cinerariifolium, the natural source of mosquito coil.</title>
        <authorList>
            <person name="Yamashiro T."/>
            <person name="Shiraishi A."/>
            <person name="Satake H."/>
            <person name="Nakayama K."/>
        </authorList>
    </citation>
    <scope>NUCLEOTIDE SEQUENCE</scope>
</reference>
<protein>
    <submittedName>
        <fullName evidence="1">Uncharacterized protein</fullName>
    </submittedName>
</protein>
<accession>A0A699QJG1</accession>
<comment type="caution">
    <text evidence="1">The sequence shown here is derived from an EMBL/GenBank/DDBJ whole genome shotgun (WGS) entry which is preliminary data.</text>
</comment>
<feature type="non-terminal residue" evidence="1">
    <location>
        <position position="1"/>
    </location>
</feature>
<dbReference type="AlphaFoldDB" id="A0A699QJG1"/>
<evidence type="ECO:0000313" key="1">
    <source>
        <dbReference type="EMBL" id="GFC66161.1"/>
    </source>
</evidence>